<keyword evidence="2" id="KW-1185">Reference proteome</keyword>
<protein>
    <submittedName>
        <fullName evidence="1">U3 small nucleolar RNA-associated protein 13</fullName>
    </submittedName>
</protein>
<dbReference type="EMBL" id="JANBUJ010003838">
    <property type="protein sequence ID" value="KAJ2759268.1"/>
    <property type="molecule type" value="Genomic_DNA"/>
</dbReference>
<dbReference type="Proteomes" id="UP001140234">
    <property type="component" value="Unassembled WGS sequence"/>
</dbReference>
<gene>
    <name evidence="1" type="primary">UTP13</name>
    <name evidence="1" type="ORF">IWQ57_006598</name>
</gene>
<accession>A0ACC1JJH2</accession>
<name>A0ACC1JJH2_9FUNG</name>
<feature type="non-terminal residue" evidence="1">
    <location>
        <position position="1"/>
    </location>
</feature>
<evidence type="ECO:0000313" key="1">
    <source>
        <dbReference type="EMBL" id="KAJ2759268.1"/>
    </source>
</evidence>
<comment type="caution">
    <text evidence="1">The sequence shown here is derived from an EMBL/GenBank/DDBJ whole genome shotgun (WGS) entry which is preliminary data.</text>
</comment>
<sequence>LQTRYTFQAHDRDINSISISPDAKIFATASQDKTAKIWDVATGKQLGTLQGHRRGVWGIAFSPTDRVVATASADRMVKLWSLSDWSCLKTFEGHTNSALCVEFLSAGTQLITTGSDGLVKLWNIKDTECVATLDKHENKIWALATQRGEAFIATGGADSTIHIWKDTTQDEMDRLHAEEVRTLEQQQALDNFLLVKDYRNAITLALSLNQPHRLLSILQDVMMAAEHRQAAPSDDEAAADSTSAARAILGNPAIDKVIGTLSPDHLDRLLGYVRSWNTNGRLARVAQATLHCVLTQYTSQAILALPSAKDLLAAIHPYSERHYSRLDDLLTRSFIVDYTLHAMDALGLDGDEAADASDMSEDERQ</sequence>
<proteinExistence type="predicted"/>
<reference evidence="1" key="1">
    <citation type="submission" date="2022-07" db="EMBL/GenBank/DDBJ databases">
        <title>Phylogenomic reconstructions and comparative analyses of Kickxellomycotina fungi.</title>
        <authorList>
            <person name="Reynolds N.K."/>
            <person name="Stajich J.E."/>
            <person name="Barry K."/>
            <person name="Grigoriev I.V."/>
            <person name="Crous P."/>
            <person name="Smith M.E."/>
        </authorList>
    </citation>
    <scope>NUCLEOTIDE SEQUENCE</scope>
    <source>
        <strain evidence="1">CBS 109366</strain>
    </source>
</reference>
<organism evidence="1 2">
    <name type="scientific">Coemansia nantahalensis</name>
    <dbReference type="NCBI Taxonomy" id="2789366"/>
    <lineage>
        <taxon>Eukaryota</taxon>
        <taxon>Fungi</taxon>
        <taxon>Fungi incertae sedis</taxon>
        <taxon>Zoopagomycota</taxon>
        <taxon>Kickxellomycotina</taxon>
        <taxon>Kickxellomycetes</taxon>
        <taxon>Kickxellales</taxon>
        <taxon>Kickxellaceae</taxon>
        <taxon>Coemansia</taxon>
    </lineage>
</organism>
<evidence type="ECO:0000313" key="2">
    <source>
        <dbReference type="Proteomes" id="UP001140234"/>
    </source>
</evidence>